<proteinExistence type="predicted"/>
<name>A0ABM8GEC8_9MICO</name>
<keyword evidence="3" id="KW-1185">Reference proteome</keyword>
<feature type="region of interest" description="Disordered" evidence="1">
    <location>
        <begin position="138"/>
        <end position="159"/>
    </location>
</feature>
<accession>A0ABM8GEC8</accession>
<dbReference type="Proteomes" id="UP001321498">
    <property type="component" value="Chromosome"/>
</dbReference>
<feature type="region of interest" description="Disordered" evidence="1">
    <location>
        <begin position="1"/>
        <end position="23"/>
    </location>
</feature>
<feature type="compositionally biased region" description="Polar residues" evidence="1">
    <location>
        <begin position="141"/>
        <end position="159"/>
    </location>
</feature>
<sequence length="159" mass="16300">MVGESDARTRTSARRMGETGRSGRLGEDHIMRLLGAAALLLLPALLIGCTAPPHEDRATPGPSRSAVASPSPSPAVAAPPVPPSPTAEAGPPADATIVVGTTRLDIVTSTGDTYRSFDYLQRVDAVLATLEELSAVPRWPRSTSRGSTGAASPTTSGDC</sequence>
<dbReference type="EMBL" id="AP027731">
    <property type="protein sequence ID" value="BDZ46664.1"/>
    <property type="molecule type" value="Genomic_DNA"/>
</dbReference>
<evidence type="ECO:0000256" key="1">
    <source>
        <dbReference type="SAM" id="MobiDB-lite"/>
    </source>
</evidence>
<evidence type="ECO:0000313" key="2">
    <source>
        <dbReference type="EMBL" id="BDZ46664.1"/>
    </source>
</evidence>
<feature type="region of interest" description="Disordered" evidence="1">
    <location>
        <begin position="53"/>
        <end position="94"/>
    </location>
</feature>
<reference evidence="3" key="1">
    <citation type="journal article" date="2019" name="Int. J. Syst. Evol. Microbiol.">
        <title>The Global Catalogue of Microorganisms (GCM) 10K type strain sequencing project: providing services to taxonomists for standard genome sequencing and annotation.</title>
        <authorList>
            <consortium name="The Broad Institute Genomics Platform"/>
            <consortium name="The Broad Institute Genome Sequencing Center for Infectious Disease"/>
            <person name="Wu L."/>
            <person name="Ma J."/>
        </authorList>
    </citation>
    <scope>NUCLEOTIDE SEQUENCE [LARGE SCALE GENOMIC DNA]</scope>
    <source>
        <strain evidence="3">NBRC 108725</strain>
    </source>
</reference>
<feature type="compositionally biased region" description="Pro residues" evidence="1">
    <location>
        <begin position="71"/>
        <end position="85"/>
    </location>
</feature>
<feature type="compositionally biased region" description="Low complexity" evidence="1">
    <location>
        <begin position="60"/>
        <end position="70"/>
    </location>
</feature>
<evidence type="ECO:0000313" key="3">
    <source>
        <dbReference type="Proteomes" id="UP001321498"/>
    </source>
</evidence>
<organism evidence="2 3">
    <name type="scientific">Naasia aerilata</name>
    <dbReference type="NCBI Taxonomy" id="1162966"/>
    <lineage>
        <taxon>Bacteria</taxon>
        <taxon>Bacillati</taxon>
        <taxon>Actinomycetota</taxon>
        <taxon>Actinomycetes</taxon>
        <taxon>Micrococcales</taxon>
        <taxon>Microbacteriaceae</taxon>
        <taxon>Naasia</taxon>
    </lineage>
</organism>
<protein>
    <submittedName>
        <fullName evidence="2">Uncharacterized protein</fullName>
    </submittedName>
</protein>
<gene>
    <name evidence="2" type="ORF">GCM10025866_25730</name>
</gene>